<evidence type="ECO:0000313" key="5">
    <source>
        <dbReference type="EMBL" id="KAF6141632.1"/>
    </source>
</evidence>
<comment type="subcellular location">
    <subcellularLocation>
        <location evidence="1">Cytoplasm</location>
    </subcellularLocation>
</comment>
<dbReference type="OrthoDB" id="418495at2759"/>
<evidence type="ECO:0000256" key="3">
    <source>
        <dbReference type="ARBA" id="ARBA00022490"/>
    </source>
</evidence>
<name>A0A7J7LGC1_9MAGN</name>
<dbReference type="AlphaFoldDB" id="A0A7J7LGC1"/>
<keyword evidence="6" id="KW-1185">Reference proteome</keyword>
<evidence type="ECO:0000256" key="1">
    <source>
        <dbReference type="ARBA" id="ARBA00004496"/>
    </source>
</evidence>
<organism evidence="5 6">
    <name type="scientific">Kingdonia uniflora</name>
    <dbReference type="NCBI Taxonomy" id="39325"/>
    <lineage>
        <taxon>Eukaryota</taxon>
        <taxon>Viridiplantae</taxon>
        <taxon>Streptophyta</taxon>
        <taxon>Embryophyta</taxon>
        <taxon>Tracheophyta</taxon>
        <taxon>Spermatophyta</taxon>
        <taxon>Magnoliopsida</taxon>
        <taxon>Ranunculales</taxon>
        <taxon>Circaeasteraceae</taxon>
        <taxon>Kingdonia</taxon>
    </lineage>
</organism>
<dbReference type="GO" id="GO:0005737">
    <property type="term" value="C:cytoplasm"/>
    <property type="evidence" value="ECO:0007669"/>
    <property type="project" value="UniProtKB-SubCell"/>
</dbReference>
<dbReference type="InterPro" id="IPR011905">
    <property type="entry name" value="GlrX-like_pln_2"/>
</dbReference>
<dbReference type="Proteomes" id="UP000541444">
    <property type="component" value="Unassembled WGS sequence"/>
</dbReference>
<keyword evidence="4" id="KW-0676">Redox-active center</keyword>
<dbReference type="PANTHER" id="PTHR10168">
    <property type="entry name" value="GLUTAREDOXIN"/>
    <property type="match status" value="1"/>
</dbReference>
<comment type="similarity">
    <text evidence="2">Belongs to the glutaredoxin family. CC-type subfamily.</text>
</comment>
<reference evidence="5 6" key="1">
    <citation type="journal article" date="2020" name="IScience">
        <title>Genome Sequencing of the Endangered Kingdonia uniflora (Circaeasteraceae, Ranunculales) Reveals Potential Mechanisms of Evolutionary Specialization.</title>
        <authorList>
            <person name="Sun Y."/>
            <person name="Deng T."/>
            <person name="Zhang A."/>
            <person name="Moore M.J."/>
            <person name="Landis J.B."/>
            <person name="Lin N."/>
            <person name="Zhang H."/>
            <person name="Zhang X."/>
            <person name="Huang J."/>
            <person name="Zhang X."/>
            <person name="Sun H."/>
            <person name="Wang H."/>
        </authorList>
    </citation>
    <scope>NUCLEOTIDE SEQUENCE [LARGE SCALE GENOMIC DNA]</scope>
    <source>
        <strain evidence="5">TB1705</strain>
        <tissue evidence="5">Leaf</tissue>
    </source>
</reference>
<dbReference type="InterPro" id="IPR036249">
    <property type="entry name" value="Thioredoxin-like_sf"/>
</dbReference>
<evidence type="ECO:0000256" key="2">
    <source>
        <dbReference type="ARBA" id="ARBA00007568"/>
    </source>
</evidence>
<dbReference type="Gene3D" id="3.40.30.10">
    <property type="entry name" value="Glutaredoxin"/>
    <property type="match status" value="1"/>
</dbReference>
<sequence>MVYELEQYPEGREMEKALVRLGCTIPVPTVFIGGLLVGSTNEIMSLHHKGFLNSLLKPYRALS</sequence>
<dbReference type="EMBL" id="JACGCM010002300">
    <property type="protein sequence ID" value="KAF6141632.1"/>
    <property type="molecule type" value="Genomic_DNA"/>
</dbReference>
<evidence type="ECO:0000256" key="4">
    <source>
        <dbReference type="ARBA" id="ARBA00023284"/>
    </source>
</evidence>
<evidence type="ECO:0000313" key="6">
    <source>
        <dbReference type="Proteomes" id="UP000541444"/>
    </source>
</evidence>
<dbReference type="PROSITE" id="PS51354">
    <property type="entry name" value="GLUTAREDOXIN_2"/>
    <property type="match status" value="1"/>
</dbReference>
<evidence type="ECO:0008006" key="7">
    <source>
        <dbReference type="Google" id="ProtNLM"/>
    </source>
</evidence>
<comment type="caution">
    <text evidence="5">The sequence shown here is derived from an EMBL/GenBank/DDBJ whole genome shotgun (WGS) entry which is preliminary data.</text>
</comment>
<protein>
    <recommendedName>
        <fullName evidence="7">Glutaredoxin</fullName>
    </recommendedName>
</protein>
<gene>
    <name evidence="5" type="ORF">GIB67_001184</name>
</gene>
<dbReference type="SUPFAM" id="SSF52833">
    <property type="entry name" value="Thioredoxin-like"/>
    <property type="match status" value="1"/>
</dbReference>
<proteinExistence type="inferred from homology"/>
<accession>A0A7J7LGC1</accession>
<keyword evidence="3" id="KW-0963">Cytoplasm</keyword>